<evidence type="ECO:0008006" key="3">
    <source>
        <dbReference type="Google" id="ProtNLM"/>
    </source>
</evidence>
<evidence type="ECO:0000313" key="1">
    <source>
        <dbReference type="EMBL" id="KIL63785.1"/>
    </source>
</evidence>
<dbReference type="SUPFAM" id="SSF52047">
    <property type="entry name" value="RNI-like"/>
    <property type="match status" value="1"/>
</dbReference>
<keyword evidence="2" id="KW-1185">Reference proteome</keyword>
<proteinExistence type="predicted"/>
<dbReference type="HOGENOM" id="CLU_049746_0_0_1"/>
<accession>A0A0C2SKM7</accession>
<dbReference type="EMBL" id="KN818255">
    <property type="protein sequence ID" value="KIL63785.1"/>
    <property type="molecule type" value="Genomic_DNA"/>
</dbReference>
<dbReference type="AlphaFoldDB" id="A0A0C2SKM7"/>
<dbReference type="Gene3D" id="3.80.10.10">
    <property type="entry name" value="Ribonuclease Inhibitor"/>
    <property type="match status" value="1"/>
</dbReference>
<dbReference type="Proteomes" id="UP000054549">
    <property type="component" value="Unassembled WGS sequence"/>
</dbReference>
<sequence length="429" mass="49057">MSSLAKSLPHDLIREVFKYFAQPFYIHAWYMFPWFLGQISSEWRHIFLSMRPEFWSTIYLNWEEVFYKGIIKPHYALRRHLFKDLVTFFLESDKGHPSGFSFRFTFPTPTDENRLSPDWDLILSIFDKLIDESTRWQDAFIEGPNALASHLAGMQIQIPLLRKLVLYTSTPRDSPCHKAFENAPSLTHLTLSEVSTWKFPWATLTSFCLVPTSGNVYDLLPVLMEMTQLEKLEVRNKYKVNQVSGEIITLPHLKRLDVQEIGWLSILETPSLEHLSIEIDLSSDVPKAVGFLRRSCCSLSHLDVQDCASVMLVQILQNTPTITSLGMWATKDLVASLECLSHGIHQGQEHLLPHLQSLSISTWNILDDEEVEAVCAFVACRGRLGAEGRKHFQSLSISDFDIDSGGSRPASQEKVQSVCDEFDVEFDTL</sequence>
<dbReference type="OrthoDB" id="2837317at2759"/>
<gene>
    <name evidence="1" type="ORF">M378DRAFT_163964</name>
</gene>
<protein>
    <recommendedName>
        <fullName evidence="3">F-box domain-containing protein</fullName>
    </recommendedName>
</protein>
<dbReference type="InParanoid" id="A0A0C2SKM7"/>
<dbReference type="InterPro" id="IPR032675">
    <property type="entry name" value="LRR_dom_sf"/>
</dbReference>
<reference evidence="1 2" key="1">
    <citation type="submission" date="2014-04" db="EMBL/GenBank/DDBJ databases">
        <title>Evolutionary Origins and Diversification of the Mycorrhizal Mutualists.</title>
        <authorList>
            <consortium name="DOE Joint Genome Institute"/>
            <consortium name="Mycorrhizal Genomics Consortium"/>
            <person name="Kohler A."/>
            <person name="Kuo A."/>
            <person name="Nagy L.G."/>
            <person name="Floudas D."/>
            <person name="Copeland A."/>
            <person name="Barry K.W."/>
            <person name="Cichocki N."/>
            <person name="Veneault-Fourrey C."/>
            <person name="LaButti K."/>
            <person name="Lindquist E.A."/>
            <person name="Lipzen A."/>
            <person name="Lundell T."/>
            <person name="Morin E."/>
            <person name="Murat C."/>
            <person name="Riley R."/>
            <person name="Ohm R."/>
            <person name="Sun H."/>
            <person name="Tunlid A."/>
            <person name="Henrissat B."/>
            <person name="Grigoriev I.V."/>
            <person name="Hibbett D.S."/>
            <person name="Martin F."/>
        </authorList>
    </citation>
    <scope>NUCLEOTIDE SEQUENCE [LARGE SCALE GENOMIC DNA]</scope>
    <source>
        <strain evidence="1 2">Koide BX008</strain>
    </source>
</reference>
<evidence type="ECO:0000313" key="2">
    <source>
        <dbReference type="Proteomes" id="UP000054549"/>
    </source>
</evidence>
<organism evidence="1 2">
    <name type="scientific">Amanita muscaria (strain Koide BX008)</name>
    <dbReference type="NCBI Taxonomy" id="946122"/>
    <lineage>
        <taxon>Eukaryota</taxon>
        <taxon>Fungi</taxon>
        <taxon>Dikarya</taxon>
        <taxon>Basidiomycota</taxon>
        <taxon>Agaricomycotina</taxon>
        <taxon>Agaricomycetes</taxon>
        <taxon>Agaricomycetidae</taxon>
        <taxon>Agaricales</taxon>
        <taxon>Pluteineae</taxon>
        <taxon>Amanitaceae</taxon>
        <taxon>Amanita</taxon>
    </lineage>
</organism>
<name>A0A0C2SKM7_AMAMK</name>
<dbReference type="STRING" id="946122.A0A0C2SKM7"/>